<evidence type="ECO:0000313" key="6">
    <source>
        <dbReference type="Proteomes" id="UP001467690"/>
    </source>
</evidence>
<dbReference type="Gene3D" id="3.40.30.10">
    <property type="entry name" value="Glutaredoxin"/>
    <property type="match status" value="1"/>
</dbReference>
<proteinExistence type="inferred from homology"/>
<feature type="chain" id="PRO_5046003478" evidence="3">
    <location>
        <begin position="23"/>
        <end position="202"/>
    </location>
</feature>
<keyword evidence="6" id="KW-1185">Reference proteome</keyword>
<gene>
    <name evidence="5" type="ORF">ABS311_18415</name>
</gene>
<dbReference type="RefSeq" id="WP_143870347.1">
    <property type="nucleotide sequence ID" value="NZ_CP041660.1"/>
</dbReference>
<dbReference type="InterPro" id="IPR003782">
    <property type="entry name" value="SCO1/SenC"/>
</dbReference>
<evidence type="ECO:0000313" key="5">
    <source>
        <dbReference type="EMBL" id="MER2493853.1"/>
    </source>
</evidence>
<dbReference type="SUPFAM" id="SSF52833">
    <property type="entry name" value="Thioredoxin-like"/>
    <property type="match status" value="1"/>
</dbReference>
<protein>
    <submittedName>
        <fullName evidence="5">SCO family protein</fullName>
    </submittedName>
</protein>
<evidence type="ECO:0000256" key="2">
    <source>
        <dbReference type="ARBA" id="ARBA00023008"/>
    </source>
</evidence>
<sequence>MKLKICALFCFIIALNACQDVADNGVKAEFPNVLLYPTAKEIQPFVLKDEEAALFDNSALAGKWTLFFLGYTFCPDICPTTLADLNRVYPQLTKVNPNVQVVLISADPQRDTHSRLKQYIEFFNADFKAVTGPHPDLLPFTRNLGLVYAMHGEGDNYLVNHSAALVLVDPNTRIRAMIKPDFTSQPPSINFQQIAEVLTYLQ</sequence>
<name>A0ABV1RLN3_9ALTE</name>
<organism evidence="5 6">
    <name type="scientific">Catenovulum sediminis</name>
    <dbReference type="NCBI Taxonomy" id="1740262"/>
    <lineage>
        <taxon>Bacteria</taxon>
        <taxon>Pseudomonadati</taxon>
        <taxon>Pseudomonadota</taxon>
        <taxon>Gammaproteobacteria</taxon>
        <taxon>Alteromonadales</taxon>
        <taxon>Alteromonadaceae</taxon>
        <taxon>Catenovulum</taxon>
    </lineage>
</organism>
<feature type="signal peptide" evidence="3">
    <location>
        <begin position="1"/>
        <end position="22"/>
    </location>
</feature>
<keyword evidence="3" id="KW-0732">Signal</keyword>
<keyword evidence="2" id="KW-0186">Copper</keyword>
<dbReference type="PANTHER" id="PTHR12151">
    <property type="entry name" value="ELECTRON TRANSPORT PROTIN SCO1/SENC FAMILY MEMBER"/>
    <property type="match status" value="1"/>
</dbReference>
<comment type="similarity">
    <text evidence="1">Belongs to the SCO1/2 family.</text>
</comment>
<dbReference type="Pfam" id="PF02630">
    <property type="entry name" value="SCO1-SenC"/>
    <property type="match status" value="1"/>
</dbReference>
<comment type="caution">
    <text evidence="5">The sequence shown here is derived from an EMBL/GenBank/DDBJ whole genome shotgun (WGS) entry which is preliminary data.</text>
</comment>
<dbReference type="PROSITE" id="PS51352">
    <property type="entry name" value="THIOREDOXIN_2"/>
    <property type="match status" value="1"/>
</dbReference>
<evidence type="ECO:0000259" key="4">
    <source>
        <dbReference type="PROSITE" id="PS51352"/>
    </source>
</evidence>
<dbReference type="CDD" id="cd02968">
    <property type="entry name" value="SCO"/>
    <property type="match status" value="1"/>
</dbReference>
<evidence type="ECO:0000256" key="3">
    <source>
        <dbReference type="SAM" id="SignalP"/>
    </source>
</evidence>
<reference evidence="5 6" key="1">
    <citation type="submission" date="2024-06" db="EMBL/GenBank/DDBJ databases">
        <authorList>
            <person name="Chen R.Y."/>
        </authorList>
    </citation>
    <scope>NUCLEOTIDE SEQUENCE [LARGE SCALE GENOMIC DNA]</scope>
    <source>
        <strain evidence="5 6">D2</strain>
    </source>
</reference>
<dbReference type="PANTHER" id="PTHR12151:SF25">
    <property type="entry name" value="LINALOOL DEHYDRATASE_ISOMERASE DOMAIN-CONTAINING PROTEIN"/>
    <property type="match status" value="1"/>
</dbReference>
<dbReference type="Proteomes" id="UP001467690">
    <property type="component" value="Unassembled WGS sequence"/>
</dbReference>
<feature type="domain" description="Thioredoxin" evidence="4">
    <location>
        <begin position="24"/>
        <end position="202"/>
    </location>
</feature>
<evidence type="ECO:0000256" key="1">
    <source>
        <dbReference type="ARBA" id="ARBA00010996"/>
    </source>
</evidence>
<accession>A0ABV1RLN3</accession>
<dbReference type="InterPro" id="IPR013766">
    <property type="entry name" value="Thioredoxin_domain"/>
</dbReference>
<dbReference type="EMBL" id="JBELOE010000270">
    <property type="protein sequence ID" value="MER2493853.1"/>
    <property type="molecule type" value="Genomic_DNA"/>
</dbReference>
<dbReference type="InterPro" id="IPR036249">
    <property type="entry name" value="Thioredoxin-like_sf"/>
</dbReference>